<evidence type="ECO:0000259" key="1">
    <source>
        <dbReference type="PROSITE" id="PS50943"/>
    </source>
</evidence>
<evidence type="ECO:0000313" key="2">
    <source>
        <dbReference type="EMBL" id="TDE44323.1"/>
    </source>
</evidence>
<dbReference type="InterPro" id="IPR010982">
    <property type="entry name" value="Lambda_DNA-bd_dom_sf"/>
</dbReference>
<dbReference type="CDD" id="cd00093">
    <property type="entry name" value="HTH_XRE"/>
    <property type="match status" value="1"/>
</dbReference>
<dbReference type="Gene3D" id="1.10.260.40">
    <property type="entry name" value="lambda repressor-like DNA-binding domains"/>
    <property type="match status" value="1"/>
</dbReference>
<dbReference type="RefSeq" id="WP_131915988.1">
    <property type="nucleotide sequence ID" value="NZ_SMLG01000005.1"/>
</dbReference>
<organism evidence="2 3">
    <name type="scientific">Flavobacterium rhamnosiphilum</name>
    <dbReference type="NCBI Taxonomy" id="2541724"/>
    <lineage>
        <taxon>Bacteria</taxon>
        <taxon>Pseudomonadati</taxon>
        <taxon>Bacteroidota</taxon>
        <taxon>Flavobacteriia</taxon>
        <taxon>Flavobacteriales</taxon>
        <taxon>Flavobacteriaceae</taxon>
        <taxon>Flavobacterium</taxon>
    </lineage>
</organism>
<dbReference type="EMBL" id="SMLG01000005">
    <property type="protein sequence ID" value="TDE44323.1"/>
    <property type="molecule type" value="Genomic_DNA"/>
</dbReference>
<dbReference type="PROSITE" id="PS50943">
    <property type="entry name" value="HTH_CROC1"/>
    <property type="match status" value="1"/>
</dbReference>
<dbReference type="GO" id="GO:0003677">
    <property type="term" value="F:DNA binding"/>
    <property type="evidence" value="ECO:0007669"/>
    <property type="project" value="InterPro"/>
</dbReference>
<dbReference type="InterPro" id="IPR001387">
    <property type="entry name" value="Cro/C1-type_HTH"/>
</dbReference>
<dbReference type="AlphaFoldDB" id="A0A4R5F7U4"/>
<protein>
    <submittedName>
        <fullName evidence="2">XRE family transcriptional regulator</fullName>
    </submittedName>
</protein>
<evidence type="ECO:0000313" key="3">
    <source>
        <dbReference type="Proteomes" id="UP000294814"/>
    </source>
</evidence>
<keyword evidence="3" id="KW-1185">Reference proteome</keyword>
<feature type="domain" description="HTH cro/C1-type" evidence="1">
    <location>
        <begin position="17"/>
        <end position="73"/>
    </location>
</feature>
<dbReference type="Proteomes" id="UP000294814">
    <property type="component" value="Unassembled WGS sequence"/>
</dbReference>
<proteinExistence type="predicted"/>
<dbReference type="OrthoDB" id="1098513at2"/>
<accession>A0A4R5F7U4</accession>
<reference evidence="2 3" key="1">
    <citation type="submission" date="2019-03" db="EMBL/GenBank/DDBJ databases">
        <title>Novel species of Flavobacterium.</title>
        <authorList>
            <person name="Liu Q."/>
            <person name="Xin Y.-H."/>
        </authorList>
    </citation>
    <scope>NUCLEOTIDE SEQUENCE [LARGE SCALE GENOMIC DNA]</scope>
    <source>
        <strain evidence="2 3">LB3P52</strain>
    </source>
</reference>
<comment type="caution">
    <text evidence="2">The sequence shown here is derived from an EMBL/GenBank/DDBJ whole genome shotgun (WGS) entry which is preliminary data.</text>
</comment>
<sequence length="79" mass="9042">MDNPSLEPIEQYVIDAVRRMRLERNISQKELSYALNLSIGFIGDIESSKSRAKYNLSHINKLAEIFDCSPKDFLPDSPL</sequence>
<dbReference type="Pfam" id="PF13443">
    <property type="entry name" value="HTH_26"/>
    <property type="match status" value="1"/>
</dbReference>
<dbReference type="SUPFAM" id="SSF47413">
    <property type="entry name" value="lambda repressor-like DNA-binding domains"/>
    <property type="match status" value="1"/>
</dbReference>
<gene>
    <name evidence="2" type="ORF">E0I26_08085</name>
</gene>
<dbReference type="SMART" id="SM00530">
    <property type="entry name" value="HTH_XRE"/>
    <property type="match status" value="1"/>
</dbReference>
<name>A0A4R5F7U4_9FLAO</name>